<dbReference type="Proteomes" id="UP000177941">
    <property type="component" value="Unassembled WGS sequence"/>
</dbReference>
<sequence length="352" mass="38195">MAFPRSDIQGNKVVVLGGGNGTSRLLRALSPLLADGSIVSLHALVHMADDGGSTGRLREQYEVGAMGDVTKCLLALSSLQGDIRGDKFLKALEYRFANGDFSGHTLRNVLLTALELTSDIDAAIATFARVLQVPKYAGVIPTSLHALTQQVVLMHGDEERLLGSGQHYISWNVNVQENPEWKPGDIRVVFAEQGEALNPRAKRAIDAATHIIIAPGHTYGSILPTLASLSLGGASALAENKAHISAVMTLLTTPLHTVGWSGEDFVRVYESYIGRPIDLVAANVGRVPAGFVAGQSWVDFTEQNHPYELLLNDVVRIVESKQDPHDAVPRPVLVHDDQEMQNIFRSYLEKKN</sequence>
<dbReference type="EMBL" id="MHHS01000030">
    <property type="protein sequence ID" value="OGY36718.1"/>
    <property type="molecule type" value="Genomic_DNA"/>
</dbReference>
<keyword evidence="1" id="KW-0963">Cytoplasm</keyword>
<dbReference type="InterPro" id="IPR038136">
    <property type="entry name" value="CofD-like_dom_sf"/>
</dbReference>
<dbReference type="PANTHER" id="PTHR30135:SF3">
    <property type="entry name" value="GLUCONEOGENESIS FACTOR-RELATED"/>
    <property type="match status" value="1"/>
</dbReference>
<proteinExistence type="predicted"/>
<dbReference type="PANTHER" id="PTHR30135">
    <property type="entry name" value="UNCHARACTERIZED PROTEIN YVCK-RELATED"/>
    <property type="match status" value="1"/>
</dbReference>
<name>A0A1G1X9I1_9BACT</name>
<dbReference type="SUPFAM" id="SSF142338">
    <property type="entry name" value="CofD-like"/>
    <property type="match status" value="1"/>
</dbReference>
<accession>A0A1G1X9I1</accession>
<dbReference type="Gene3D" id="3.40.50.10680">
    <property type="entry name" value="CofD-like domains"/>
    <property type="match status" value="1"/>
</dbReference>
<evidence type="ECO:0000313" key="2">
    <source>
        <dbReference type="EMBL" id="OGY36718.1"/>
    </source>
</evidence>
<gene>
    <name evidence="2" type="ORF">A3E36_04050</name>
</gene>
<evidence type="ECO:0000313" key="3">
    <source>
        <dbReference type="Proteomes" id="UP000177941"/>
    </source>
</evidence>
<dbReference type="GO" id="GO:0043743">
    <property type="term" value="F:LPPG:FO 2-phospho-L-lactate transferase activity"/>
    <property type="evidence" value="ECO:0007669"/>
    <property type="project" value="InterPro"/>
</dbReference>
<organism evidence="2 3">
    <name type="scientific">Candidatus Andersenbacteria bacterium RIFCSPHIGHO2_12_FULL_45_11b</name>
    <dbReference type="NCBI Taxonomy" id="1797282"/>
    <lineage>
        <taxon>Bacteria</taxon>
        <taxon>Candidatus Anderseniibacteriota</taxon>
    </lineage>
</organism>
<evidence type="ECO:0000256" key="1">
    <source>
        <dbReference type="ARBA" id="ARBA00022490"/>
    </source>
</evidence>
<dbReference type="AlphaFoldDB" id="A0A1G1X9I1"/>
<dbReference type="InterPro" id="IPR002882">
    <property type="entry name" value="CofD"/>
</dbReference>
<comment type="caution">
    <text evidence="2">The sequence shown here is derived from an EMBL/GenBank/DDBJ whole genome shotgun (WGS) entry which is preliminary data.</text>
</comment>
<evidence type="ECO:0008006" key="4">
    <source>
        <dbReference type="Google" id="ProtNLM"/>
    </source>
</evidence>
<reference evidence="2 3" key="1">
    <citation type="journal article" date="2016" name="Nat. Commun.">
        <title>Thousands of microbial genomes shed light on interconnected biogeochemical processes in an aquifer system.</title>
        <authorList>
            <person name="Anantharaman K."/>
            <person name="Brown C.T."/>
            <person name="Hug L.A."/>
            <person name="Sharon I."/>
            <person name="Castelle C.J."/>
            <person name="Probst A.J."/>
            <person name="Thomas B.C."/>
            <person name="Singh A."/>
            <person name="Wilkins M.J."/>
            <person name="Karaoz U."/>
            <person name="Brodie E.L."/>
            <person name="Williams K.H."/>
            <person name="Hubbard S.S."/>
            <person name="Banfield J.F."/>
        </authorList>
    </citation>
    <scope>NUCLEOTIDE SEQUENCE [LARGE SCALE GENOMIC DNA]</scope>
</reference>
<protein>
    <recommendedName>
        <fullName evidence="4">Gluconeogenesis factor</fullName>
    </recommendedName>
</protein>
<dbReference type="Pfam" id="PF01933">
    <property type="entry name" value="CofD"/>
    <property type="match status" value="1"/>
</dbReference>
<dbReference type="InterPro" id="IPR010119">
    <property type="entry name" value="Gluconeogen_factor"/>
</dbReference>